<gene>
    <name evidence="2" type="ORF">AcetOrient_orf02471</name>
</gene>
<evidence type="ECO:0000313" key="2">
    <source>
        <dbReference type="EMBL" id="BBC79988.1"/>
    </source>
</evidence>
<dbReference type="AlphaFoldDB" id="A0A2Z5ZHJ1"/>
<accession>A0A2Z5ZHJ1</accession>
<dbReference type="Proteomes" id="UP000270034">
    <property type="component" value="Chromosome"/>
</dbReference>
<dbReference type="InterPro" id="IPR001387">
    <property type="entry name" value="Cro/C1-type_HTH"/>
</dbReference>
<dbReference type="KEGG" id="aot:AcetOri_orf02471"/>
<dbReference type="Pfam" id="PF01381">
    <property type="entry name" value="HTH_3"/>
    <property type="match status" value="1"/>
</dbReference>
<protein>
    <submittedName>
        <fullName evidence="2">Transcriptional regulator XRE</fullName>
    </submittedName>
</protein>
<name>A0A2Z5ZHJ1_9PROT</name>
<dbReference type="PROSITE" id="PS50943">
    <property type="entry name" value="HTH_CROC1"/>
    <property type="match status" value="1"/>
</dbReference>
<dbReference type="CDD" id="cd00093">
    <property type="entry name" value="HTH_XRE"/>
    <property type="match status" value="1"/>
</dbReference>
<dbReference type="SUPFAM" id="SSF47413">
    <property type="entry name" value="lambda repressor-like DNA-binding domains"/>
    <property type="match status" value="1"/>
</dbReference>
<dbReference type="InterPro" id="IPR010982">
    <property type="entry name" value="Lambda_DNA-bd_dom_sf"/>
</dbReference>
<organism evidence="2 3">
    <name type="scientific">Acetobacter orientalis</name>
    <dbReference type="NCBI Taxonomy" id="146474"/>
    <lineage>
        <taxon>Bacteria</taxon>
        <taxon>Pseudomonadati</taxon>
        <taxon>Pseudomonadota</taxon>
        <taxon>Alphaproteobacteria</taxon>
        <taxon>Acetobacterales</taxon>
        <taxon>Acetobacteraceae</taxon>
        <taxon>Acetobacter</taxon>
    </lineage>
</organism>
<proteinExistence type="predicted"/>
<feature type="domain" description="HTH cro/C1-type" evidence="1">
    <location>
        <begin position="10"/>
        <end position="62"/>
    </location>
</feature>
<evidence type="ECO:0000313" key="3">
    <source>
        <dbReference type="Proteomes" id="UP000270034"/>
    </source>
</evidence>
<evidence type="ECO:0000259" key="1">
    <source>
        <dbReference type="PROSITE" id="PS50943"/>
    </source>
</evidence>
<sequence length="100" mass="10898">MSILLASQCRAARAMLGYSQKDLAKRAEVGSRTLADFETGTRAPHHRTLKAIRATLEEAGILFLEAEATCGPGVRLKQPDPNSETLPTLESLLTLFKDET</sequence>
<dbReference type="EMBL" id="AP018515">
    <property type="protein sequence ID" value="BBC79988.1"/>
    <property type="molecule type" value="Genomic_DNA"/>
</dbReference>
<reference evidence="2 3" key="1">
    <citation type="submission" date="2018-02" db="EMBL/GenBank/DDBJ databases">
        <title>Acetobacter orientalis genome.</title>
        <authorList>
            <person name="Nakashima N."/>
            <person name="Tamura T."/>
        </authorList>
    </citation>
    <scope>NUCLEOTIDE SEQUENCE [LARGE SCALE GENOMIC DNA]</scope>
    <source>
        <strain evidence="2 3">FAN1</strain>
    </source>
</reference>
<dbReference type="Gene3D" id="1.10.260.40">
    <property type="entry name" value="lambda repressor-like DNA-binding domains"/>
    <property type="match status" value="1"/>
</dbReference>
<dbReference type="GO" id="GO:0003677">
    <property type="term" value="F:DNA binding"/>
    <property type="evidence" value="ECO:0007669"/>
    <property type="project" value="InterPro"/>
</dbReference>